<keyword evidence="4 7" id="KW-0378">Hydrolase</keyword>
<evidence type="ECO:0000256" key="8">
    <source>
        <dbReference type="PROSITE-ProRule" id="PRU00520"/>
    </source>
</evidence>
<dbReference type="GO" id="GO:0003998">
    <property type="term" value="F:acylphosphatase activity"/>
    <property type="evidence" value="ECO:0007669"/>
    <property type="project" value="UniProtKB-UniRule"/>
</dbReference>
<dbReference type="AlphaFoldDB" id="B7MIC2"/>
<keyword evidence="13" id="KW-1185">Reference proteome</keyword>
<feature type="active site" evidence="7 8">
    <location>
        <position position="96"/>
    </location>
</feature>
<evidence type="ECO:0000256" key="6">
    <source>
        <dbReference type="ARBA" id="ARBA00047645"/>
    </source>
</evidence>
<dbReference type="InterPro" id="IPR017968">
    <property type="entry name" value="Acylphosphatase_CS"/>
</dbReference>
<evidence type="ECO:0000313" key="12">
    <source>
        <dbReference type="EMBL" id="CAR02322.2"/>
    </source>
</evidence>
<dbReference type="PANTHER" id="PTHR47268:SF4">
    <property type="entry name" value="ACYLPHOSPHATASE"/>
    <property type="match status" value="1"/>
</dbReference>
<evidence type="ECO:0000256" key="3">
    <source>
        <dbReference type="ARBA" id="ARBA00015991"/>
    </source>
</evidence>
<dbReference type="EC" id="3.6.1.7" evidence="2 7"/>
<dbReference type="Gene3D" id="3.30.70.100">
    <property type="match status" value="1"/>
</dbReference>
<dbReference type="Proteomes" id="UP000000747">
    <property type="component" value="Chromosome"/>
</dbReference>
<dbReference type="HAMAP" id="MF_01450">
    <property type="entry name" value="Acylphosphatase_entero"/>
    <property type="match status" value="1"/>
</dbReference>
<dbReference type="InterPro" id="IPR028627">
    <property type="entry name" value="Acylphosphatase_bac"/>
</dbReference>
<comment type="similarity">
    <text evidence="1 7 10">Belongs to the acylphosphatase family.</text>
</comment>
<reference evidence="13" key="1">
    <citation type="journal article" date="2009" name="PLoS Genet.">
        <title>Organised genome dynamics in the Escherichia coli species results in highly diverse adaptive paths.</title>
        <authorList>
            <person name="Touchon M."/>
            <person name="Hoede C."/>
            <person name="Tenaillon O."/>
            <person name="Barbe V."/>
            <person name="Baeriswyl S."/>
            <person name="Bidet P."/>
            <person name="Bingen E."/>
            <person name="Bonacorsi S."/>
            <person name="Bouchier C."/>
            <person name="Bouvet O."/>
            <person name="Calteau A."/>
            <person name="Chiapello H."/>
            <person name="Clermont O."/>
            <person name="Cruveiller S."/>
            <person name="Danchin A."/>
            <person name="Diard M."/>
            <person name="Dossat C."/>
            <person name="Karoui M.E."/>
            <person name="Frapy E."/>
            <person name="Garry L."/>
            <person name="Ghigo J.M."/>
            <person name="Gilles A.M."/>
            <person name="Johnson J."/>
            <person name="Le Bouguenec C."/>
            <person name="Lescat M."/>
            <person name="Mangenot S."/>
            <person name="Martinez-Jehanne V."/>
            <person name="Matic I."/>
            <person name="Nassif X."/>
            <person name="Oztas S."/>
            <person name="Petit M.A."/>
            <person name="Pichon C."/>
            <person name="Rouy Z."/>
            <person name="Ruf C.S."/>
            <person name="Schneider D."/>
            <person name="Tourret J."/>
            <person name="Vacherie B."/>
            <person name="Vallenet D."/>
            <person name="Medigue C."/>
            <person name="Rocha E.P.C."/>
            <person name="Denamur E."/>
        </authorList>
    </citation>
    <scope>NUCLEOTIDE SEQUENCE [LARGE SCALE GENOMIC DNA]</scope>
    <source>
        <strain evidence="13">S88 / ExPEC</strain>
    </source>
</reference>
<protein>
    <recommendedName>
        <fullName evidence="3 7">Acylphosphatase</fullName>
        <ecNumber evidence="2 7">3.6.1.7</ecNumber>
    </recommendedName>
    <alternativeName>
        <fullName evidence="5 7">Acylphosphate phosphohydrolase</fullName>
    </alternativeName>
</protein>
<feature type="active site" evidence="7 8">
    <location>
        <position position="114"/>
    </location>
</feature>
<dbReference type="PROSITE" id="PS00150">
    <property type="entry name" value="ACYLPHOSPHATASE_1"/>
    <property type="match status" value="1"/>
</dbReference>
<keyword evidence="7" id="KW-1015">Disulfide bond</keyword>
<dbReference type="PANTHER" id="PTHR47268">
    <property type="entry name" value="ACYLPHOSPHATASE"/>
    <property type="match status" value="1"/>
</dbReference>
<evidence type="ECO:0000256" key="4">
    <source>
        <dbReference type="ARBA" id="ARBA00022801"/>
    </source>
</evidence>
<dbReference type="InterPro" id="IPR036046">
    <property type="entry name" value="Acylphosphatase-like_dom_sf"/>
</dbReference>
<dbReference type="KEGG" id="ecz:ECS88_0990"/>
<accession>B7MIC2</accession>
<evidence type="ECO:0000256" key="10">
    <source>
        <dbReference type="RuleBase" id="RU004168"/>
    </source>
</evidence>
<dbReference type="SUPFAM" id="SSF54975">
    <property type="entry name" value="Acylphosphatase/BLUF domain-like"/>
    <property type="match status" value="1"/>
</dbReference>
<evidence type="ECO:0000313" key="13">
    <source>
        <dbReference type="Proteomes" id="UP000000747"/>
    </source>
</evidence>
<dbReference type="Pfam" id="PF00708">
    <property type="entry name" value="Acylphosphatase"/>
    <property type="match status" value="1"/>
</dbReference>
<evidence type="ECO:0000256" key="9">
    <source>
        <dbReference type="RuleBase" id="RU000553"/>
    </source>
</evidence>
<dbReference type="InterPro" id="IPR020456">
    <property type="entry name" value="Acylphosphatase"/>
</dbReference>
<evidence type="ECO:0000259" key="11">
    <source>
        <dbReference type="PROSITE" id="PS51160"/>
    </source>
</evidence>
<dbReference type="PROSITE" id="PS00151">
    <property type="entry name" value="ACYLPHOSPHATASE_2"/>
    <property type="match status" value="1"/>
</dbReference>
<dbReference type="PROSITE" id="PS51160">
    <property type="entry name" value="ACYLPHOSPHATASE_3"/>
    <property type="match status" value="1"/>
</dbReference>
<name>B7MIC2_ECO45</name>
<sequence length="168" mass="18758">MINNIDGFTEAGFTFHAGNGPGKDHGWRRSNDFSRPLANTKRTLIIYFSVDAKKWASLSGVFHGFATRPLRIRRAAMSKVCIIAWIYGRVQGVGFRYTTQYEAKKLGLTGYAKNLDDGSVEVVACGDEGQVEKLIQWLKSGGPRSARVERVLSEPHHPSGELTDFRIR</sequence>
<dbReference type="NCBIfam" id="NF011000">
    <property type="entry name" value="PRK14426.1"/>
    <property type="match status" value="1"/>
</dbReference>
<feature type="domain" description="Acylphosphatase-like" evidence="11">
    <location>
        <begin position="81"/>
        <end position="168"/>
    </location>
</feature>
<dbReference type="HOGENOM" id="CLU_1624530_0_0_6"/>
<evidence type="ECO:0000256" key="1">
    <source>
        <dbReference type="ARBA" id="ARBA00005614"/>
    </source>
</evidence>
<evidence type="ECO:0000256" key="2">
    <source>
        <dbReference type="ARBA" id="ARBA00012150"/>
    </source>
</evidence>
<dbReference type="PRINTS" id="PR00112">
    <property type="entry name" value="ACYLPHPHTASE"/>
</dbReference>
<comment type="catalytic activity">
    <reaction evidence="6 7 8 9">
        <text>an acyl phosphate + H2O = a carboxylate + phosphate + H(+)</text>
        <dbReference type="Rhea" id="RHEA:14965"/>
        <dbReference type="ChEBI" id="CHEBI:15377"/>
        <dbReference type="ChEBI" id="CHEBI:15378"/>
        <dbReference type="ChEBI" id="CHEBI:29067"/>
        <dbReference type="ChEBI" id="CHEBI:43474"/>
        <dbReference type="ChEBI" id="CHEBI:59918"/>
        <dbReference type="EC" id="3.6.1.7"/>
    </reaction>
</comment>
<feature type="disulfide bond" evidence="7">
    <location>
        <begin position="81"/>
        <end position="125"/>
    </location>
</feature>
<dbReference type="InterPro" id="IPR001792">
    <property type="entry name" value="Acylphosphatase-like_dom"/>
</dbReference>
<dbReference type="EMBL" id="CU928161">
    <property type="protein sequence ID" value="CAR02322.2"/>
    <property type="molecule type" value="Genomic_DNA"/>
</dbReference>
<dbReference type="FunFam" id="3.30.70.100:FF:000012">
    <property type="entry name" value="Acylphosphatase"/>
    <property type="match status" value="1"/>
</dbReference>
<evidence type="ECO:0000256" key="7">
    <source>
        <dbReference type="HAMAP-Rule" id="MF_01450"/>
    </source>
</evidence>
<proteinExistence type="inferred from homology"/>
<evidence type="ECO:0000256" key="5">
    <source>
        <dbReference type="ARBA" id="ARBA00032904"/>
    </source>
</evidence>
<gene>
    <name evidence="7 12" type="primary">yccX</name>
    <name evidence="12" type="ordered locus">ECS88_0990</name>
</gene>
<organism evidence="12 13">
    <name type="scientific">Escherichia coli O45:K1 (strain S88 / ExPEC)</name>
    <dbReference type="NCBI Taxonomy" id="585035"/>
    <lineage>
        <taxon>Bacteria</taxon>
        <taxon>Pseudomonadati</taxon>
        <taxon>Pseudomonadota</taxon>
        <taxon>Gammaproteobacteria</taxon>
        <taxon>Enterobacterales</taxon>
        <taxon>Enterobacteriaceae</taxon>
        <taxon>Escherichia</taxon>
    </lineage>
</organism>